<dbReference type="Pfam" id="PF16554">
    <property type="entry name" value="OAM_dimer"/>
    <property type="match status" value="1"/>
</dbReference>
<evidence type="ECO:0000259" key="1">
    <source>
        <dbReference type="PROSITE" id="PS51332"/>
    </source>
</evidence>
<evidence type="ECO:0000313" key="3">
    <source>
        <dbReference type="Proteomes" id="UP000823612"/>
    </source>
</evidence>
<dbReference type="InterPro" id="IPR036843">
    <property type="entry name" value="KamE_N_sf"/>
</dbReference>
<dbReference type="PROSITE" id="PS51332">
    <property type="entry name" value="B12_BINDING"/>
    <property type="match status" value="1"/>
</dbReference>
<protein>
    <submittedName>
        <fullName evidence="2">Cobalamin-dependent protein</fullName>
    </submittedName>
</protein>
<dbReference type="SUPFAM" id="SSF52242">
    <property type="entry name" value="Cobalamin (vitamin B12)-binding domain"/>
    <property type="match status" value="1"/>
</dbReference>
<dbReference type="AlphaFoldDB" id="A0A9D9DV53"/>
<proteinExistence type="predicted"/>
<dbReference type="InterPro" id="IPR028991">
    <property type="entry name" value="KamE_N"/>
</dbReference>
<reference evidence="2" key="1">
    <citation type="submission" date="2020-10" db="EMBL/GenBank/DDBJ databases">
        <authorList>
            <person name="Gilroy R."/>
        </authorList>
    </citation>
    <scope>NUCLEOTIDE SEQUENCE</scope>
    <source>
        <strain evidence="2">2889</strain>
    </source>
</reference>
<dbReference type="GO" id="GO:0046983">
    <property type="term" value="F:protein dimerization activity"/>
    <property type="evidence" value="ECO:0007669"/>
    <property type="project" value="InterPro"/>
</dbReference>
<reference evidence="2" key="2">
    <citation type="journal article" date="2021" name="PeerJ">
        <title>Extensive microbial diversity within the chicken gut microbiome revealed by metagenomics and culture.</title>
        <authorList>
            <person name="Gilroy R."/>
            <person name="Ravi A."/>
            <person name="Getino M."/>
            <person name="Pursley I."/>
            <person name="Horton D.L."/>
            <person name="Alikhan N.F."/>
            <person name="Baker D."/>
            <person name="Gharbi K."/>
            <person name="Hall N."/>
            <person name="Watson M."/>
            <person name="Adriaenssens E.M."/>
            <person name="Foster-Nyarko E."/>
            <person name="Jarju S."/>
            <person name="Secka A."/>
            <person name="Antonio M."/>
            <person name="Oren A."/>
            <person name="Chaudhuri R.R."/>
            <person name="La Ragione R."/>
            <person name="Hildebrand F."/>
            <person name="Pallen M.J."/>
        </authorList>
    </citation>
    <scope>NUCLEOTIDE SEQUENCE</scope>
    <source>
        <strain evidence="2">2889</strain>
    </source>
</reference>
<gene>
    <name evidence="2" type="ORF">IAB08_05350</name>
</gene>
<dbReference type="Gene3D" id="3.40.50.280">
    <property type="entry name" value="Cobalamin-binding domain"/>
    <property type="match status" value="1"/>
</dbReference>
<accession>A0A9D9DV53</accession>
<dbReference type="GO" id="GO:0031419">
    <property type="term" value="F:cobalamin binding"/>
    <property type="evidence" value="ECO:0007669"/>
    <property type="project" value="InterPro"/>
</dbReference>
<name>A0A9D9DV53_9BACT</name>
<evidence type="ECO:0000313" key="2">
    <source>
        <dbReference type="EMBL" id="MBO8432700.1"/>
    </source>
</evidence>
<dbReference type="Proteomes" id="UP000823612">
    <property type="component" value="Unassembled WGS sequence"/>
</dbReference>
<sequence length="262" mass="29125">MSGGLYSTSHEEIDKTYDPKKIKPYGDTMNDGKTQLSFTLPVPCGEEAVEAAKQLLRKMGFENPQIVYFHELTPGFTFFNAYGSCTHTVDYTAIHVPKVESTVMSMEETDNFIREHIGRKIVVVGASTGTDAHTVGIDAIMNMKGFAGHYGLERYEMIEAYNYGSQVLNEELIAHALEHKADAILVSQTVTQKDIHIQNLTEMIEMLEAEGLRDKLIVCCGGPRITYELAKELGFDAGFGMNTYADDVASYLAQELARRMGK</sequence>
<comment type="caution">
    <text evidence="2">The sequence shown here is derived from an EMBL/GenBank/DDBJ whole genome shotgun (WGS) entry which is preliminary data.</text>
</comment>
<dbReference type="GO" id="GO:0046872">
    <property type="term" value="F:metal ion binding"/>
    <property type="evidence" value="ECO:0007669"/>
    <property type="project" value="InterPro"/>
</dbReference>
<dbReference type="CDD" id="cd02067">
    <property type="entry name" value="B12-binding"/>
    <property type="match status" value="1"/>
</dbReference>
<dbReference type="SUPFAM" id="SSF117778">
    <property type="entry name" value="D-lysine 5,6-aminomutase beta subunit KamE, N-terminal domain"/>
    <property type="match status" value="1"/>
</dbReference>
<dbReference type="Pfam" id="PF02310">
    <property type="entry name" value="B12-binding"/>
    <property type="match status" value="1"/>
</dbReference>
<dbReference type="InterPro" id="IPR006158">
    <property type="entry name" value="Cobalamin-bd"/>
</dbReference>
<dbReference type="EMBL" id="JADIMZ010000084">
    <property type="protein sequence ID" value="MBO8432700.1"/>
    <property type="molecule type" value="Genomic_DNA"/>
</dbReference>
<feature type="domain" description="B12-binding" evidence="1">
    <location>
        <begin position="120"/>
        <end position="259"/>
    </location>
</feature>
<organism evidence="2 3">
    <name type="scientific">Candidatus Pullibacteroides excrementavium</name>
    <dbReference type="NCBI Taxonomy" id="2840905"/>
    <lineage>
        <taxon>Bacteria</taxon>
        <taxon>Pseudomonadati</taxon>
        <taxon>Bacteroidota</taxon>
        <taxon>Bacteroidia</taxon>
        <taxon>Bacteroidales</taxon>
        <taxon>Candidatus Pullibacteroides</taxon>
    </lineage>
</organism>
<dbReference type="InterPro" id="IPR036724">
    <property type="entry name" value="Cobalamin-bd_sf"/>
</dbReference>
<dbReference type="Gene3D" id="3.30.30.60">
    <property type="entry name" value="D-lysine 5,6-aminomutase beta subunit KamE, N-terminal domain"/>
    <property type="match status" value="1"/>
</dbReference>